<dbReference type="Proteomes" id="UP000240542">
    <property type="component" value="Unassembled WGS sequence"/>
</dbReference>
<dbReference type="EMBL" id="PYGA01000015">
    <property type="protein sequence ID" value="PSK95353.1"/>
    <property type="molecule type" value="Genomic_DNA"/>
</dbReference>
<keyword evidence="3" id="KW-1185">Reference proteome</keyword>
<feature type="compositionally biased region" description="Low complexity" evidence="1">
    <location>
        <begin position="94"/>
        <end position="103"/>
    </location>
</feature>
<protein>
    <submittedName>
        <fullName evidence="2">Uncharacterized protein</fullName>
    </submittedName>
</protein>
<name>A0A2P8DDQ2_9ACTN</name>
<proteinExistence type="predicted"/>
<feature type="region of interest" description="Disordered" evidence="1">
    <location>
        <begin position="93"/>
        <end position="117"/>
    </location>
</feature>
<reference evidence="2 3" key="1">
    <citation type="submission" date="2018-03" db="EMBL/GenBank/DDBJ databases">
        <title>Genomic Encyclopedia of Archaeal and Bacterial Type Strains, Phase II (KMG-II): from individual species to whole genera.</title>
        <authorList>
            <person name="Goeker M."/>
        </authorList>
    </citation>
    <scope>NUCLEOTIDE SEQUENCE [LARGE SCALE GENOMIC DNA]</scope>
    <source>
        <strain evidence="2 3">DSM 45312</strain>
    </source>
</reference>
<organism evidence="2 3">
    <name type="scientific">Murinocardiopsis flavida</name>
    <dbReference type="NCBI Taxonomy" id="645275"/>
    <lineage>
        <taxon>Bacteria</taxon>
        <taxon>Bacillati</taxon>
        <taxon>Actinomycetota</taxon>
        <taxon>Actinomycetes</taxon>
        <taxon>Streptosporangiales</taxon>
        <taxon>Nocardiopsidaceae</taxon>
        <taxon>Murinocardiopsis</taxon>
    </lineage>
</organism>
<dbReference type="AlphaFoldDB" id="A0A2P8DDQ2"/>
<gene>
    <name evidence="2" type="ORF">CLV63_11513</name>
</gene>
<evidence type="ECO:0000256" key="1">
    <source>
        <dbReference type="SAM" id="MobiDB-lite"/>
    </source>
</evidence>
<evidence type="ECO:0000313" key="3">
    <source>
        <dbReference type="Proteomes" id="UP000240542"/>
    </source>
</evidence>
<feature type="compositionally biased region" description="Polar residues" evidence="1">
    <location>
        <begin position="106"/>
        <end position="117"/>
    </location>
</feature>
<comment type="caution">
    <text evidence="2">The sequence shown here is derived from an EMBL/GenBank/DDBJ whole genome shotgun (WGS) entry which is preliminary data.</text>
</comment>
<sequence>MNVADDSTTLSVAEITRVPAARLSGRPTARLSGRPAARVIGGCPLAARRRRARAEMPYPVQAPRIAAIAARCSQQLCHQGAGAEARDRCGCAGGASAESAGASPVATASTHWPTVSA</sequence>
<evidence type="ECO:0000313" key="2">
    <source>
        <dbReference type="EMBL" id="PSK95353.1"/>
    </source>
</evidence>
<accession>A0A2P8DDQ2</accession>